<keyword evidence="3" id="KW-0804">Transcription</keyword>
<keyword evidence="1" id="KW-0805">Transcription regulation</keyword>
<dbReference type="RefSeq" id="WP_035297650.1">
    <property type="nucleotide sequence ID" value="NZ_AP023354.1"/>
</dbReference>
<dbReference type="KEGG" id="aser:Asera_36100"/>
<dbReference type="PANTHER" id="PTHR44846">
    <property type="entry name" value="MANNOSYL-D-GLYCERATE TRANSPORT/METABOLISM SYSTEM REPRESSOR MNGR-RELATED"/>
    <property type="match status" value="1"/>
</dbReference>
<dbReference type="PROSITE" id="PS50949">
    <property type="entry name" value="HTH_GNTR"/>
    <property type="match status" value="1"/>
</dbReference>
<keyword evidence="6" id="KW-1185">Reference proteome</keyword>
<name>A0A810L4D6_9ACTN</name>
<proteinExistence type="predicted"/>
<feature type="domain" description="HTH gntR-type" evidence="4">
    <location>
        <begin position="9"/>
        <end position="77"/>
    </location>
</feature>
<dbReference type="Pfam" id="PF00392">
    <property type="entry name" value="GntR"/>
    <property type="match status" value="1"/>
</dbReference>
<dbReference type="OrthoDB" id="7363114at2"/>
<dbReference type="Gene3D" id="1.10.10.10">
    <property type="entry name" value="Winged helix-like DNA-binding domain superfamily/Winged helix DNA-binding domain"/>
    <property type="match status" value="1"/>
</dbReference>
<dbReference type="Proteomes" id="UP000680750">
    <property type="component" value="Chromosome"/>
</dbReference>
<evidence type="ECO:0000313" key="5">
    <source>
        <dbReference type="EMBL" id="BCJ29502.1"/>
    </source>
</evidence>
<accession>A0A810L4D6</accession>
<dbReference type="AlphaFoldDB" id="A0A810L4D6"/>
<dbReference type="InterPro" id="IPR036390">
    <property type="entry name" value="WH_DNA-bd_sf"/>
</dbReference>
<reference evidence="5" key="1">
    <citation type="submission" date="2020-08" db="EMBL/GenBank/DDBJ databases">
        <title>Whole genome shotgun sequence of Actinocatenispora sera NBRC 101916.</title>
        <authorList>
            <person name="Komaki H."/>
            <person name="Tamura T."/>
        </authorList>
    </citation>
    <scope>NUCLEOTIDE SEQUENCE</scope>
    <source>
        <strain evidence="5">NBRC 101916</strain>
    </source>
</reference>
<sequence>MEAVPDIEVPKWEQIALDVEKQIRSGAYQPGQRVMSENTIAQAYGVARGTARRAIAGLVEWGMVRVRPRQGVYAAPRESWRKPA</sequence>
<protein>
    <recommendedName>
        <fullName evidence="4">HTH gntR-type domain-containing protein</fullName>
    </recommendedName>
</protein>
<dbReference type="InterPro" id="IPR000524">
    <property type="entry name" value="Tscrpt_reg_HTH_GntR"/>
</dbReference>
<evidence type="ECO:0000256" key="2">
    <source>
        <dbReference type="ARBA" id="ARBA00023125"/>
    </source>
</evidence>
<evidence type="ECO:0000256" key="3">
    <source>
        <dbReference type="ARBA" id="ARBA00023163"/>
    </source>
</evidence>
<dbReference type="GO" id="GO:0003700">
    <property type="term" value="F:DNA-binding transcription factor activity"/>
    <property type="evidence" value="ECO:0007669"/>
    <property type="project" value="InterPro"/>
</dbReference>
<dbReference type="GO" id="GO:0003677">
    <property type="term" value="F:DNA binding"/>
    <property type="evidence" value="ECO:0007669"/>
    <property type="project" value="UniProtKB-KW"/>
</dbReference>
<evidence type="ECO:0000256" key="1">
    <source>
        <dbReference type="ARBA" id="ARBA00023015"/>
    </source>
</evidence>
<keyword evidence="2" id="KW-0238">DNA-binding</keyword>
<evidence type="ECO:0000313" key="6">
    <source>
        <dbReference type="Proteomes" id="UP000680750"/>
    </source>
</evidence>
<evidence type="ECO:0000259" key="4">
    <source>
        <dbReference type="PROSITE" id="PS50949"/>
    </source>
</evidence>
<organism evidence="5 6">
    <name type="scientific">Actinocatenispora sera</name>
    <dbReference type="NCBI Taxonomy" id="390989"/>
    <lineage>
        <taxon>Bacteria</taxon>
        <taxon>Bacillati</taxon>
        <taxon>Actinomycetota</taxon>
        <taxon>Actinomycetes</taxon>
        <taxon>Micromonosporales</taxon>
        <taxon>Micromonosporaceae</taxon>
        <taxon>Actinocatenispora</taxon>
    </lineage>
</organism>
<dbReference type="SUPFAM" id="SSF46785">
    <property type="entry name" value="Winged helix' DNA-binding domain"/>
    <property type="match status" value="1"/>
</dbReference>
<dbReference type="EMBL" id="AP023354">
    <property type="protein sequence ID" value="BCJ29502.1"/>
    <property type="molecule type" value="Genomic_DNA"/>
</dbReference>
<dbReference type="CDD" id="cd07377">
    <property type="entry name" value="WHTH_GntR"/>
    <property type="match status" value="1"/>
</dbReference>
<dbReference type="InterPro" id="IPR036388">
    <property type="entry name" value="WH-like_DNA-bd_sf"/>
</dbReference>
<dbReference type="InterPro" id="IPR050679">
    <property type="entry name" value="Bact_HTH_transcr_reg"/>
</dbReference>
<gene>
    <name evidence="5" type="ORF">Asera_36100</name>
</gene>
<dbReference type="SMART" id="SM00345">
    <property type="entry name" value="HTH_GNTR"/>
    <property type="match status" value="1"/>
</dbReference>